<comment type="caution">
    <text evidence="2">The sequence shown here is derived from an EMBL/GenBank/DDBJ whole genome shotgun (WGS) entry which is preliminary data.</text>
</comment>
<evidence type="ECO:0000313" key="3">
    <source>
        <dbReference type="Proteomes" id="UP000739538"/>
    </source>
</evidence>
<evidence type="ECO:0000313" key="2">
    <source>
        <dbReference type="EMBL" id="MCA9759641.1"/>
    </source>
</evidence>
<sequence>MKRPFLLVMTFAAASLLAVIGCSDDDKDNNPINPPAETPAWEGTWLSAGANVAPLLSQFFAIDSVRVTFNENQTVALAQHDTTTMTWTNNSGTYAVTESASGTIHSIVISYTGTPSFDQEGIIEVTDGTPDMMKLEVVQTVPDIGATPLTPAQGFGADPTLGTINIQNYVRID</sequence>
<dbReference type="Proteomes" id="UP000739538">
    <property type="component" value="Unassembled WGS sequence"/>
</dbReference>
<gene>
    <name evidence="2" type="ORF">KDA27_27845</name>
</gene>
<proteinExistence type="predicted"/>
<reference evidence="2" key="1">
    <citation type="submission" date="2020-04" db="EMBL/GenBank/DDBJ databases">
        <authorList>
            <person name="Zhang T."/>
        </authorList>
    </citation>
    <scope>NUCLEOTIDE SEQUENCE</scope>
    <source>
        <strain evidence="2">HKST-UBA02</strain>
    </source>
</reference>
<protein>
    <recommendedName>
        <fullName evidence="4">Lipocalin-like domain-containing protein</fullName>
    </recommendedName>
</protein>
<evidence type="ECO:0000256" key="1">
    <source>
        <dbReference type="SAM" id="SignalP"/>
    </source>
</evidence>
<dbReference type="PROSITE" id="PS51257">
    <property type="entry name" value="PROKAR_LIPOPROTEIN"/>
    <property type="match status" value="1"/>
</dbReference>
<organism evidence="2 3">
    <name type="scientific">Eiseniibacteriota bacterium</name>
    <dbReference type="NCBI Taxonomy" id="2212470"/>
    <lineage>
        <taxon>Bacteria</taxon>
        <taxon>Candidatus Eiseniibacteriota</taxon>
    </lineage>
</organism>
<feature type="signal peptide" evidence="1">
    <location>
        <begin position="1"/>
        <end position="18"/>
    </location>
</feature>
<evidence type="ECO:0008006" key="4">
    <source>
        <dbReference type="Google" id="ProtNLM"/>
    </source>
</evidence>
<dbReference type="AlphaFoldDB" id="A0A956NIZ8"/>
<accession>A0A956NIZ8</accession>
<reference evidence="2" key="2">
    <citation type="journal article" date="2021" name="Microbiome">
        <title>Successional dynamics and alternative stable states in a saline activated sludge microbial community over 9 years.</title>
        <authorList>
            <person name="Wang Y."/>
            <person name="Ye J."/>
            <person name="Ju F."/>
            <person name="Liu L."/>
            <person name="Boyd J.A."/>
            <person name="Deng Y."/>
            <person name="Parks D.H."/>
            <person name="Jiang X."/>
            <person name="Yin X."/>
            <person name="Woodcroft B.J."/>
            <person name="Tyson G.W."/>
            <person name="Hugenholtz P."/>
            <person name="Polz M.F."/>
            <person name="Zhang T."/>
        </authorList>
    </citation>
    <scope>NUCLEOTIDE SEQUENCE</scope>
    <source>
        <strain evidence="2">HKST-UBA02</strain>
    </source>
</reference>
<name>A0A956NIZ8_UNCEI</name>
<dbReference type="EMBL" id="JAGQHS010000420">
    <property type="protein sequence ID" value="MCA9759641.1"/>
    <property type="molecule type" value="Genomic_DNA"/>
</dbReference>
<keyword evidence="1" id="KW-0732">Signal</keyword>
<feature type="chain" id="PRO_5037476944" description="Lipocalin-like domain-containing protein" evidence="1">
    <location>
        <begin position="19"/>
        <end position="173"/>
    </location>
</feature>